<keyword evidence="2" id="KW-0695">RNA-directed DNA polymerase</keyword>
<dbReference type="Pfam" id="PF00078">
    <property type="entry name" value="RVT_1"/>
    <property type="match status" value="1"/>
</dbReference>
<evidence type="ECO:0000259" key="1">
    <source>
        <dbReference type="PROSITE" id="PS50878"/>
    </source>
</evidence>
<accession>A0A1D1ZAL7</accession>
<keyword evidence="2" id="KW-0548">Nucleotidyltransferase</keyword>
<name>A0A1D1ZAL7_9ARAE</name>
<dbReference type="SUPFAM" id="SSF56672">
    <property type="entry name" value="DNA/RNA polymerases"/>
    <property type="match status" value="1"/>
</dbReference>
<protein>
    <submittedName>
        <fullName evidence="2">LINE-1 reverse transcriptase</fullName>
    </submittedName>
</protein>
<dbReference type="PANTHER" id="PTHR33116:SF84">
    <property type="entry name" value="RNA-DIRECTED DNA POLYMERASE"/>
    <property type="match status" value="1"/>
</dbReference>
<dbReference type="EMBL" id="GDJX01004034">
    <property type="protein sequence ID" value="JAT63902.1"/>
    <property type="molecule type" value="Transcribed_RNA"/>
</dbReference>
<dbReference type="CDD" id="cd01650">
    <property type="entry name" value="RT_nLTR_like"/>
    <property type="match status" value="1"/>
</dbReference>
<dbReference type="AlphaFoldDB" id="A0A1D1ZAL7"/>
<dbReference type="InterPro" id="IPR043502">
    <property type="entry name" value="DNA/RNA_pol_sf"/>
</dbReference>
<keyword evidence="2" id="KW-0808">Transferase</keyword>
<feature type="domain" description="Reverse transcriptase" evidence="1">
    <location>
        <begin position="255"/>
        <end position="531"/>
    </location>
</feature>
<dbReference type="PROSITE" id="PS50878">
    <property type="entry name" value="RT_POL"/>
    <property type="match status" value="1"/>
</dbReference>
<gene>
    <name evidence="2" type="primary">LIN1_40</name>
    <name evidence="2" type="ORF">g.121576</name>
</gene>
<dbReference type="GO" id="GO:0003964">
    <property type="term" value="F:RNA-directed DNA polymerase activity"/>
    <property type="evidence" value="ECO:0007669"/>
    <property type="project" value="UniProtKB-KW"/>
</dbReference>
<proteinExistence type="predicted"/>
<dbReference type="PANTHER" id="PTHR33116">
    <property type="entry name" value="REVERSE TRANSCRIPTASE ZINC-BINDING DOMAIN-CONTAINING PROTEIN-RELATED-RELATED"/>
    <property type="match status" value="1"/>
</dbReference>
<reference evidence="2" key="1">
    <citation type="submission" date="2015-07" db="EMBL/GenBank/DDBJ databases">
        <title>Transcriptome Assembly of Anthurium amnicola.</title>
        <authorList>
            <person name="Suzuki J."/>
        </authorList>
    </citation>
    <scope>NUCLEOTIDE SEQUENCE</scope>
</reference>
<evidence type="ECO:0000313" key="2">
    <source>
        <dbReference type="EMBL" id="JAT63902.1"/>
    </source>
</evidence>
<dbReference type="InterPro" id="IPR000477">
    <property type="entry name" value="RT_dom"/>
</dbReference>
<organism evidence="2">
    <name type="scientific">Anthurium amnicola</name>
    <dbReference type="NCBI Taxonomy" id="1678845"/>
    <lineage>
        <taxon>Eukaryota</taxon>
        <taxon>Viridiplantae</taxon>
        <taxon>Streptophyta</taxon>
        <taxon>Embryophyta</taxon>
        <taxon>Tracheophyta</taxon>
        <taxon>Spermatophyta</taxon>
        <taxon>Magnoliopsida</taxon>
        <taxon>Liliopsida</taxon>
        <taxon>Araceae</taxon>
        <taxon>Pothoideae</taxon>
        <taxon>Potheae</taxon>
        <taxon>Anthurium</taxon>
    </lineage>
</organism>
<sequence>MHITTIDDILKEPKPFKFHSMWTSHPDFLKIVREAWHTHLSGSPMFSFCQKLKSVKAALKRWNMQGFGDIYANISSSKKKLMDIQGQLQLSPLNEDLIYKEKSARSEFSQAILAENMMARQKAKQFWLSQGDTNSRFFHAAIKARRMVNSIRKCKNEQGELLEDISEVKSYTLSYFQKLLNQDRIVTPPSQVEIINTLTAEDQQFLSGGFSDEDIKLVVMNSPKMKSPGPDRFLAEFFQTCWTIIGQDLCATMQHFFTTGRLLKQVGATFITLIPKNECADSLDHFRPISLCNFLYKVISKLIAGKLHKVLDKIISSHQMAFIKRRKIQDSLFLANDLVKNIHSRHRGNISVLKADLRKAFDSVHRPFIYSMLQKMGFPMTFIHWIRSCLEAAKFSILFNGSPLGFFGSSNGIRQGDPLSPYLFVIAMEGFSALMQDKWSKGIIHVPSSNGVSISHILFADDLIIFMKDHLGTVREIGDVITQFSTLSGLHLHCDKSKVYIGAKVSHRRTLPDILKVREGSLPVCYLGLPLFSKSLKAAHCQNLVDKVRKQISCWKTRLLSKAGRLELIRSIISSYSIFWSTAFALPCSTILAIEALLSRFFWSGGDTDKSFHMIAWKSICKPKEEGGLGIRSIGEWNKACIFAQLWDVLQKRTSLWIDWVYASYLSKTSIWMKKRRSYDSWIWKHILDSRDTLKQHIHYVIGNGSSFSFLYDPWLPSGQSIFEHSGDQIRQDLDIPHDTRLAHFIHDSHWSLPQAITIEMVDLWYVILRTPIHNTSDSILWKHNNGTWKVRNAWEVTRVSSPKVAWSSMVWANPTIPKCSLALW</sequence>